<accession>A0AC35UF38</accession>
<protein>
    <submittedName>
        <fullName evidence="2">Ras-GEF domain-containing protein</fullName>
    </submittedName>
</protein>
<name>A0AC35UF38_9BILA</name>
<proteinExistence type="predicted"/>
<evidence type="ECO:0000313" key="2">
    <source>
        <dbReference type="WBParaSite" id="RSKR_0001083650.1"/>
    </source>
</evidence>
<dbReference type="WBParaSite" id="RSKR_0001083650.1">
    <property type="protein sequence ID" value="RSKR_0001083650.1"/>
    <property type="gene ID" value="RSKR_0001083650"/>
</dbReference>
<sequence>LNQRETIRLSMTYVAQTWTLNITVMDSLAQTERSLVRRIFGIRKWVEEKQESMHNEKQNYKCDPLEHVSDLTADPLRSSPTKKS</sequence>
<reference evidence="2" key="1">
    <citation type="submission" date="2016-11" db="UniProtKB">
        <authorList>
            <consortium name="WormBaseParasite"/>
        </authorList>
    </citation>
    <scope>IDENTIFICATION</scope>
    <source>
        <strain evidence="2">KR3021</strain>
    </source>
</reference>
<organism evidence="1 2">
    <name type="scientific">Rhabditophanes sp. KR3021</name>
    <dbReference type="NCBI Taxonomy" id="114890"/>
    <lineage>
        <taxon>Eukaryota</taxon>
        <taxon>Metazoa</taxon>
        <taxon>Ecdysozoa</taxon>
        <taxon>Nematoda</taxon>
        <taxon>Chromadorea</taxon>
        <taxon>Rhabditida</taxon>
        <taxon>Tylenchina</taxon>
        <taxon>Panagrolaimomorpha</taxon>
        <taxon>Strongyloidoidea</taxon>
        <taxon>Alloionematidae</taxon>
        <taxon>Rhabditophanes</taxon>
    </lineage>
</organism>
<evidence type="ECO:0000313" key="1">
    <source>
        <dbReference type="Proteomes" id="UP000095286"/>
    </source>
</evidence>
<dbReference type="Proteomes" id="UP000095286">
    <property type="component" value="Unplaced"/>
</dbReference>